<keyword evidence="6" id="KW-1185">Reference proteome</keyword>
<evidence type="ECO:0000313" key="5">
    <source>
        <dbReference type="EMBL" id="KAG1801506.1"/>
    </source>
</evidence>
<dbReference type="AlphaFoldDB" id="A0A9P7DRT7"/>
<dbReference type="Pfam" id="PF10187">
    <property type="entry name" value="FAM192A_Fyv6_N"/>
    <property type="match status" value="1"/>
</dbReference>
<feature type="compositionally biased region" description="Basic and acidic residues" evidence="3">
    <location>
        <begin position="185"/>
        <end position="197"/>
    </location>
</feature>
<accession>A0A9P7DRT7</accession>
<feature type="region of interest" description="Disordered" evidence="3">
    <location>
        <begin position="1"/>
        <end position="31"/>
    </location>
</feature>
<feature type="compositionally biased region" description="Basic residues" evidence="3">
    <location>
        <begin position="167"/>
        <end position="178"/>
    </location>
</feature>
<evidence type="ECO:0000256" key="2">
    <source>
        <dbReference type="ARBA" id="ARBA00023242"/>
    </source>
</evidence>
<dbReference type="InterPro" id="IPR039845">
    <property type="entry name" value="FAM192A"/>
</dbReference>
<dbReference type="RefSeq" id="XP_041164972.1">
    <property type="nucleotide sequence ID" value="XM_041301965.1"/>
</dbReference>
<dbReference type="OrthoDB" id="75720at2759"/>
<feature type="region of interest" description="Disordered" evidence="3">
    <location>
        <begin position="104"/>
        <end position="212"/>
    </location>
</feature>
<dbReference type="PANTHER" id="PTHR13495">
    <property type="entry name" value="NEFA-INTERACTING NUCLEAR PROTEIN NIP30"/>
    <property type="match status" value="1"/>
</dbReference>
<dbReference type="EMBL" id="JABBWE010000007">
    <property type="protein sequence ID" value="KAG1801506.1"/>
    <property type="molecule type" value="Genomic_DNA"/>
</dbReference>
<dbReference type="PANTHER" id="PTHR13495:SF0">
    <property type="entry name" value="PSME3-INTERACTING PROTEIN"/>
    <property type="match status" value="1"/>
</dbReference>
<proteinExistence type="predicted"/>
<feature type="compositionally biased region" description="Basic and acidic residues" evidence="3">
    <location>
        <begin position="104"/>
        <end position="132"/>
    </location>
</feature>
<dbReference type="GO" id="GO:0005634">
    <property type="term" value="C:nucleus"/>
    <property type="evidence" value="ECO:0007669"/>
    <property type="project" value="UniProtKB-SubCell"/>
</dbReference>
<sequence length="212" mass="23866">MEDGFPSVSASGPVGSRFISQNDLEEAKARRDEQWKAAYARLGQVPPPQPAEDSFDGRSLAEKLAANRAAKQEEWEEKTKLANQFRALEEDEIMFLDSIREKQAEEERLRKAQDGEELSDFRKAVAARENDLNKPTQPMAQPRKQSDDTPEKPKAPVVTSKKDVKKSLKGVVVKKRPKSNVPTPSERKAKESIKNIDEDAPPVTKRRKISES</sequence>
<dbReference type="InterPro" id="IPR019331">
    <property type="entry name" value="FAM192A/Fyv6_N"/>
</dbReference>
<keyword evidence="2" id="KW-0539">Nucleus</keyword>
<dbReference type="GeneID" id="64595729"/>
<organism evidence="5 6">
    <name type="scientific">Suillus plorans</name>
    <dbReference type="NCBI Taxonomy" id="116603"/>
    <lineage>
        <taxon>Eukaryota</taxon>
        <taxon>Fungi</taxon>
        <taxon>Dikarya</taxon>
        <taxon>Basidiomycota</taxon>
        <taxon>Agaricomycotina</taxon>
        <taxon>Agaricomycetes</taxon>
        <taxon>Agaricomycetidae</taxon>
        <taxon>Boletales</taxon>
        <taxon>Suillineae</taxon>
        <taxon>Suillaceae</taxon>
        <taxon>Suillus</taxon>
    </lineage>
</organism>
<evidence type="ECO:0000256" key="3">
    <source>
        <dbReference type="SAM" id="MobiDB-lite"/>
    </source>
</evidence>
<protein>
    <submittedName>
        <fullName evidence="5">N-terminal domain of NEFA-interacting nuclear protein NIP30-domain-containing protein</fullName>
    </submittedName>
</protein>
<evidence type="ECO:0000313" key="6">
    <source>
        <dbReference type="Proteomes" id="UP000719766"/>
    </source>
</evidence>
<dbReference type="Proteomes" id="UP000719766">
    <property type="component" value="Unassembled WGS sequence"/>
</dbReference>
<comment type="subcellular location">
    <subcellularLocation>
        <location evidence="1">Nucleus</location>
    </subcellularLocation>
</comment>
<feature type="domain" description="FAM192A/Fyv6 N-terminal" evidence="4">
    <location>
        <begin position="18"/>
        <end position="122"/>
    </location>
</feature>
<evidence type="ECO:0000259" key="4">
    <source>
        <dbReference type="Pfam" id="PF10187"/>
    </source>
</evidence>
<name>A0A9P7DRT7_9AGAM</name>
<feature type="compositionally biased region" description="Basic and acidic residues" evidence="3">
    <location>
        <begin position="144"/>
        <end position="166"/>
    </location>
</feature>
<comment type="caution">
    <text evidence="5">The sequence shown here is derived from an EMBL/GenBank/DDBJ whole genome shotgun (WGS) entry which is preliminary data.</text>
</comment>
<evidence type="ECO:0000256" key="1">
    <source>
        <dbReference type="ARBA" id="ARBA00004123"/>
    </source>
</evidence>
<reference evidence="5" key="1">
    <citation type="journal article" date="2020" name="New Phytol.">
        <title>Comparative genomics reveals dynamic genome evolution in host specialist ectomycorrhizal fungi.</title>
        <authorList>
            <person name="Lofgren L.A."/>
            <person name="Nguyen N.H."/>
            <person name="Vilgalys R."/>
            <person name="Ruytinx J."/>
            <person name="Liao H.L."/>
            <person name="Branco S."/>
            <person name="Kuo A."/>
            <person name="LaButti K."/>
            <person name="Lipzen A."/>
            <person name="Andreopoulos W."/>
            <person name="Pangilinan J."/>
            <person name="Riley R."/>
            <person name="Hundley H."/>
            <person name="Na H."/>
            <person name="Barry K."/>
            <person name="Grigoriev I.V."/>
            <person name="Stajich J.E."/>
            <person name="Kennedy P.G."/>
        </authorList>
    </citation>
    <scope>NUCLEOTIDE SEQUENCE</scope>
    <source>
        <strain evidence="5">S12</strain>
    </source>
</reference>
<gene>
    <name evidence="5" type="ORF">HD556DRAFT_1337955</name>
</gene>